<evidence type="ECO:0000259" key="4">
    <source>
        <dbReference type="PROSITE" id="PS01180"/>
    </source>
</evidence>
<dbReference type="OrthoDB" id="6337346at2759"/>
<comment type="caution">
    <text evidence="2">Lacks conserved residue(s) required for the propagation of feature annotation.</text>
</comment>
<dbReference type="PANTHER" id="PTHR33236:SF5">
    <property type="entry name" value="CUB DOMAIN-CONTAINING PROTEIN"/>
    <property type="match status" value="1"/>
</dbReference>
<proteinExistence type="predicted"/>
<dbReference type="InterPro" id="IPR058698">
    <property type="entry name" value="CUB_metazoa"/>
</dbReference>
<organism evidence="5 6">
    <name type="scientific">Clunio marinus</name>
    <dbReference type="NCBI Taxonomy" id="568069"/>
    <lineage>
        <taxon>Eukaryota</taxon>
        <taxon>Metazoa</taxon>
        <taxon>Ecdysozoa</taxon>
        <taxon>Arthropoda</taxon>
        <taxon>Hexapoda</taxon>
        <taxon>Insecta</taxon>
        <taxon>Pterygota</taxon>
        <taxon>Neoptera</taxon>
        <taxon>Endopterygota</taxon>
        <taxon>Diptera</taxon>
        <taxon>Nematocera</taxon>
        <taxon>Chironomoidea</taxon>
        <taxon>Chironomidae</taxon>
        <taxon>Clunio</taxon>
    </lineage>
</organism>
<dbReference type="EMBL" id="CVRI01000001">
    <property type="protein sequence ID" value="CRK86160.1"/>
    <property type="molecule type" value="Genomic_DNA"/>
</dbReference>
<name>A0A1J1HDW8_9DIPT</name>
<dbReference type="InterPro" id="IPR035914">
    <property type="entry name" value="Sperma_CUB_dom_sf"/>
</dbReference>
<dbReference type="InterPro" id="IPR000859">
    <property type="entry name" value="CUB_dom"/>
</dbReference>
<dbReference type="STRING" id="568069.A0A1J1HDW8"/>
<evidence type="ECO:0000313" key="6">
    <source>
        <dbReference type="Proteomes" id="UP000183832"/>
    </source>
</evidence>
<sequence length="383" mass="40658">MKIVCKILLILKCILVVHTHIIGSASSEVIGGRNPKWFPFYSIGRFAQDTCVGTNKLIGTCTLALQCSDIGGTTTGATACSQANTRQASCCIVTKTCGSSADYNNTYFVNSGYPQTFPGGSRCDIRVTRLGSDVCQLRIDFLEFTLAQPTGDGLCSSDYFGVSGGSSPVPRICGENSGQHVYVDFSGDHPITITVATSSSVSFNRRWHFHLQQIGCDSPSKAPSGCLQYWMDKSGYVSSFNYASAASGSTNSIGVQGSRQIASLSYGACVKAAPGTCSITWSRPTGDAFAFTVTGDVGAIDPAILGTAAVQEQMCTTDYVTIPSAQQNGVDALGGDRFCGLGIDDTTSISRPYVIYTKTNANEMTDIGNRGWYLTYTQNMCPV</sequence>
<feature type="domain" description="CUB" evidence="4">
    <location>
        <begin position="97"/>
        <end position="214"/>
    </location>
</feature>
<dbReference type="SUPFAM" id="SSF49854">
    <property type="entry name" value="Spermadhesin, CUB domain"/>
    <property type="match status" value="1"/>
</dbReference>
<reference evidence="5 6" key="1">
    <citation type="submission" date="2015-04" db="EMBL/GenBank/DDBJ databases">
        <authorList>
            <person name="Syromyatnikov M.Y."/>
            <person name="Popov V.N."/>
        </authorList>
    </citation>
    <scope>NUCLEOTIDE SEQUENCE [LARGE SCALE GENOMIC DNA]</scope>
</reference>
<feature type="chain" id="PRO_5012046048" evidence="3">
    <location>
        <begin position="20"/>
        <end position="383"/>
    </location>
</feature>
<dbReference type="Pfam" id="PF26080">
    <property type="entry name" value="CUB_animal"/>
    <property type="match status" value="1"/>
</dbReference>
<evidence type="ECO:0000313" key="5">
    <source>
        <dbReference type="EMBL" id="CRK86160.1"/>
    </source>
</evidence>
<feature type="signal peptide" evidence="3">
    <location>
        <begin position="1"/>
        <end position="19"/>
    </location>
</feature>
<evidence type="ECO:0000256" key="2">
    <source>
        <dbReference type="PROSITE-ProRule" id="PRU00059"/>
    </source>
</evidence>
<dbReference type="AlphaFoldDB" id="A0A1J1HDW8"/>
<dbReference type="PROSITE" id="PS01180">
    <property type="entry name" value="CUB"/>
    <property type="match status" value="1"/>
</dbReference>
<keyword evidence="3" id="KW-0732">Signal</keyword>
<dbReference type="PANTHER" id="PTHR33236">
    <property type="entry name" value="INTRAFLAGELLAR TRANSPORT PROTEIN 122 FAMILY PROTEIN-RELATED"/>
    <property type="match status" value="1"/>
</dbReference>
<protein>
    <submittedName>
        <fullName evidence="5">CLUMA_CG000036, isoform A</fullName>
    </submittedName>
</protein>
<dbReference type="Proteomes" id="UP000183832">
    <property type="component" value="Unassembled WGS sequence"/>
</dbReference>
<keyword evidence="6" id="KW-1185">Reference proteome</keyword>
<gene>
    <name evidence="5" type="primary">putative GJ13084</name>
    <name evidence="5" type="ORF">CLUMA_CG000036</name>
</gene>
<evidence type="ECO:0000256" key="3">
    <source>
        <dbReference type="SAM" id="SignalP"/>
    </source>
</evidence>
<evidence type="ECO:0000256" key="1">
    <source>
        <dbReference type="ARBA" id="ARBA00023157"/>
    </source>
</evidence>
<dbReference type="Gene3D" id="2.60.120.290">
    <property type="entry name" value="Spermadhesin, CUB domain"/>
    <property type="match status" value="1"/>
</dbReference>
<keyword evidence="1" id="KW-1015">Disulfide bond</keyword>
<accession>A0A1J1HDW8</accession>